<evidence type="ECO:0000259" key="14">
    <source>
        <dbReference type="PROSITE" id="PS51195"/>
    </source>
</evidence>
<dbReference type="VEuPathDB" id="CryptoDB:Cvel_9527"/>
<dbReference type="PROSITE" id="PS51194">
    <property type="entry name" value="HELICASE_CTER"/>
    <property type="match status" value="1"/>
</dbReference>
<dbReference type="Pfam" id="PF00270">
    <property type="entry name" value="DEAD"/>
    <property type="match status" value="1"/>
</dbReference>
<dbReference type="PANTHER" id="PTHR47959">
    <property type="entry name" value="ATP-DEPENDENT RNA HELICASE RHLE-RELATED"/>
    <property type="match status" value="1"/>
</dbReference>
<keyword evidence="5 10" id="KW-0067">ATP-binding</keyword>
<evidence type="ECO:0000259" key="12">
    <source>
        <dbReference type="PROSITE" id="PS51192"/>
    </source>
</evidence>
<dbReference type="GO" id="GO:0016787">
    <property type="term" value="F:hydrolase activity"/>
    <property type="evidence" value="ECO:0007669"/>
    <property type="project" value="UniProtKB-KW"/>
</dbReference>
<evidence type="ECO:0000256" key="8">
    <source>
        <dbReference type="ARBA" id="ARBA00024350"/>
    </source>
</evidence>
<feature type="region of interest" description="Disordered" evidence="11">
    <location>
        <begin position="1"/>
        <end position="23"/>
    </location>
</feature>
<organism evidence="15">
    <name type="scientific">Chromera velia CCMP2878</name>
    <dbReference type="NCBI Taxonomy" id="1169474"/>
    <lineage>
        <taxon>Eukaryota</taxon>
        <taxon>Sar</taxon>
        <taxon>Alveolata</taxon>
        <taxon>Colpodellida</taxon>
        <taxon>Chromeraceae</taxon>
        <taxon>Chromera</taxon>
    </lineage>
</organism>
<protein>
    <recommendedName>
        <fullName evidence="16">RNA helicase</fullName>
    </recommendedName>
</protein>
<feature type="short sequence motif" description="Q motif" evidence="9">
    <location>
        <begin position="24"/>
        <end position="52"/>
    </location>
</feature>
<feature type="region of interest" description="Disordered" evidence="11">
    <location>
        <begin position="415"/>
        <end position="451"/>
    </location>
</feature>
<dbReference type="PANTHER" id="PTHR47959:SF20">
    <property type="entry name" value="RNA HELICASE"/>
    <property type="match status" value="1"/>
</dbReference>
<keyword evidence="6" id="KW-0694">RNA-binding</keyword>
<evidence type="ECO:0000256" key="11">
    <source>
        <dbReference type="SAM" id="MobiDB-lite"/>
    </source>
</evidence>
<evidence type="ECO:0000256" key="6">
    <source>
        <dbReference type="ARBA" id="ARBA00022884"/>
    </source>
</evidence>
<dbReference type="AlphaFoldDB" id="A0A0G4HYP4"/>
<dbReference type="Pfam" id="PF00271">
    <property type="entry name" value="Helicase_C"/>
    <property type="match status" value="1"/>
</dbReference>
<dbReference type="PROSITE" id="PS51195">
    <property type="entry name" value="Q_MOTIF"/>
    <property type="match status" value="1"/>
</dbReference>
<evidence type="ECO:0000256" key="4">
    <source>
        <dbReference type="ARBA" id="ARBA00022806"/>
    </source>
</evidence>
<feature type="compositionally biased region" description="Basic and acidic residues" evidence="11">
    <location>
        <begin position="415"/>
        <end position="424"/>
    </location>
</feature>
<feature type="compositionally biased region" description="Low complexity" evidence="11">
    <location>
        <begin position="1"/>
        <end position="11"/>
    </location>
</feature>
<name>A0A0G4HYP4_9ALVE</name>
<feature type="domain" description="DEAD-box RNA helicase Q" evidence="14">
    <location>
        <begin position="24"/>
        <end position="52"/>
    </location>
</feature>
<dbReference type="InterPro" id="IPR011545">
    <property type="entry name" value="DEAD/DEAH_box_helicase_dom"/>
</dbReference>
<dbReference type="InterPro" id="IPR027417">
    <property type="entry name" value="P-loop_NTPase"/>
</dbReference>
<dbReference type="InterPro" id="IPR050079">
    <property type="entry name" value="DEAD_box_RNA_helicase"/>
</dbReference>
<dbReference type="SMART" id="SM00490">
    <property type="entry name" value="HELICc"/>
    <property type="match status" value="1"/>
</dbReference>
<proteinExistence type="inferred from homology"/>
<reference evidence="15" key="1">
    <citation type="submission" date="2014-11" db="EMBL/GenBank/DDBJ databases">
        <authorList>
            <person name="Otto D Thomas"/>
            <person name="Naeem Raeece"/>
        </authorList>
    </citation>
    <scope>NUCLEOTIDE SEQUENCE</scope>
</reference>
<dbReference type="GO" id="GO:0003723">
    <property type="term" value="F:RNA binding"/>
    <property type="evidence" value="ECO:0007669"/>
    <property type="project" value="UniProtKB-KW"/>
</dbReference>
<evidence type="ECO:0000256" key="5">
    <source>
        <dbReference type="ARBA" id="ARBA00022840"/>
    </source>
</evidence>
<dbReference type="PROSITE" id="PS00039">
    <property type="entry name" value="DEAD_ATP_HELICASE"/>
    <property type="match status" value="1"/>
</dbReference>
<evidence type="ECO:0000259" key="13">
    <source>
        <dbReference type="PROSITE" id="PS51194"/>
    </source>
</evidence>
<keyword evidence="4 10" id="KW-0347">Helicase</keyword>
<evidence type="ECO:0000256" key="2">
    <source>
        <dbReference type="ARBA" id="ARBA00022741"/>
    </source>
</evidence>
<dbReference type="EMBL" id="CDMZ01004403">
    <property type="protein sequence ID" value="CEM49655.1"/>
    <property type="molecule type" value="Genomic_DNA"/>
</dbReference>
<keyword evidence="2 10" id="KW-0547">Nucleotide-binding</keyword>
<evidence type="ECO:0000256" key="7">
    <source>
        <dbReference type="ARBA" id="ARBA00023242"/>
    </source>
</evidence>
<sequence>MSASASASSSSAPPPSSSPDTEDVTFEQLGVCPELCQACEALGWSRPTKIQKETLPWAFKERDIIGLAETGSGKTGAFALPVLQSLLETPSRLFAVVLAPTRELCVQIAEQFQALGASISLEVAVLVGGLDIVTQAMALAKKPHVIVASPGRLVDHLEHTKGFSLRTCKFLVMDEADRLLSMDFEEALNKILEVLPRERRTFLFSATMTSKVGKLQRASLHKPVKIEVSSKYDTASGLVQNYMLIPHKYKHTYLAALLHHFRNSSAMVFCNTCLGAQKAALMLRGLGFASVCLHGRMSQTQRLGALSGFKAASKKVLVATEVGSRGLDIPHVDLVVNFDVPLSSKDYIHRVGRTARAGRAGRAVTLVTQYDVVELQRVEFALGRKLDEFSEVSEEKAMGMHERCAESMRAAELELREKEEESGKRGKKRHVVGTGRVTNKKKLKRAGVLKE</sequence>
<dbReference type="GO" id="GO:0003724">
    <property type="term" value="F:RNA helicase activity"/>
    <property type="evidence" value="ECO:0007669"/>
    <property type="project" value="InterPro"/>
</dbReference>
<dbReference type="PhylomeDB" id="A0A0G4HYP4"/>
<dbReference type="SMART" id="SM00487">
    <property type="entry name" value="DEXDc"/>
    <property type="match status" value="1"/>
</dbReference>
<comment type="subcellular location">
    <subcellularLocation>
        <location evidence="1">Nucleus</location>
    </subcellularLocation>
</comment>
<feature type="domain" description="Helicase ATP-binding" evidence="12">
    <location>
        <begin position="55"/>
        <end position="226"/>
    </location>
</feature>
<dbReference type="InterPro" id="IPR044765">
    <property type="entry name" value="DDX47/Rrp3_DEADc"/>
</dbReference>
<dbReference type="InterPro" id="IPR014001">
    <property type="entry name" value="Helicase_ATP-bd"/>
</dbReference>
<dbReference type="GO" id="GO:0005524">
    <property type="term" value="F:ATP binding"/>
    <property type="evidence" value="ECO:0007669"/>
    <property type="project" value="UniProtKB-KW"/>
</dbReference>
<dbReference type="Gene3D" id="3.40.50.300">
    <property type="entry name" value="P-loop containing nucleotide triphosphate hydrolases"/>
    <property type="match status" value="2"/>
</dbReference>
<dbReference type="CDD" id="cd18787">
    <property type="entry name" value="SF2_C_DEAD"/>
    <property type="match status" value="1"/>
</dbReference>
<feature type="compositionally biased region" description="Basic residues" evidence="11">
    <location>
        <begin position="438"/>
        <end position="451"/>
    </location>
</feature>
<gene>
    <name evidence="15" type="ORF">Cvel_9527</name>
</gene>
<feature type="domain" description="Helicase C-terminal" evidence="13">
    <location>
        <begin position="253"/>
        <end position="397"/>
    </location>
</feature>
<dbReference type="GO" id="GO:0005829">
    <property type="term" value="C:cytosol"/>
    <property type="evidence" value="ECO:0007669"/>
    <property type="project" value="TreeGrafter"/>
</dbReference>
<evidence type="ECO:0000256" key="3">
    <source>
        <dbReference type="ARBA" id="ARBA00022801"/>
    </source>
</evidence>
<keyword evidence="7" id="KW-0539">Nucleus</keyword>
<evidence type="ECO:0000256" key="9">
    <source>
        <dbReference type="PROSITE-ProRule" id="PRU00552"/>
    </source>
</evidence>
<comment type="similarity">
    <text evidence="8">Belongs to the DEAD box helicase family. DDX47/RRP3 subfamily.</text>
</comment>
<evidence type="ECO:0008006" key="16">
    <source>
        <dbReference type="Google" id="ProtNLM"/>
    </source>
</evidence>
<dbReference type="PROSITE" id="PS51192">
    <property type="entry name" value="HELICASE_ATP_BIND_1"/>
    <property type="match status" value="1"/>
</dbReference>
<accession>A0A0G4HYP4</accession>
<evidence type="ECO:0000313" key="15">
    <source>
        <dbReference type="EMBL" id="CEM49655.1"/>
    </source>
</evidence>
<dbReference type="SUPFAM" id="SSF52540">
    <property type="entry name" value="P-loop containing nucleoside triphosphate hydrolases"/>
    <property type="match status" value="1"/>
</dbReference>
<dbReference type="CDD" id="cd17954">
    <property type="entry name" value="DEADc_DDX47"/>
    <property type="match status" value="1"/>
</dbReference>
<evidence type="ECO:0000256" key="1">
    <source>
        <dbReference type="ARBA" id="ARBA00004123"/>
    </source>
</evidence>
<dbReference type="InterPro" id="IPR001650">
    <property type="entry name" value="Helicase_C-like"/>
</dbReference>
<evidence type="ECO:0000256" key="10">
    <source>
        <dbReference type="RuleBase" id="RU000492"/>
    </source>
</evidence>
<dbReference type="InterPro" id="IPR000629">
    <property type="entry name" value="RNA-helicase_DEAD-box_CS"/>
</dbReference>
<dbReference type="GO" id="GO:0005634">
    <property type="term" value="C:nucleus"/>
    <property type="evidence" value="ECO:0007669"/>
    <property type="project" value="UniProtKB-SubCell"/>
</dbReference>
<dbReference type="InterPro" id="IPR014014">
    <property type="entry name" value="RNA_helicase_DEAD_Q_motif"/>
</dbReference>
<keyword evidence="3 10" id="KW-0378">Hydrolase</keyword>